<keyword evidence="6" id="KW-0067">ATP-binding</keyword>
<dbReference type="EMBL" id="JACICA010000005">
    <property type="protein sequence ID" value="MBB3702792.1"/>
    <property type="molecule type" value="Genomic_DNA"/>
</dbReference>
<dbReference type="PANTHER" id="PTHR43052">
    <property type="match status" value="1"/>
</dbReference>
<dbReference type="GO" id="GO:0008033">
    <property type="term" value="P:tRNA processing"/>
    <property type="evidence" value="ECO:0007669"/>
    <property type="project" value="UniProtKB-KW"/>
</dbReference>
<dbReference type="InterPro" id="IPR046884">
    <property type="entry name" value="MnmA-like_central"/>
</dbReference>
<dbReference type="EC" id="2.8.1.13" evidence="1"/>
<evidence type="ECO:0000259" key="11">
    <source>
        <dbReference type="Pfam" id="PF20259"/>
    </source>
</evidence>
<keyword evidence="7" id="KW-0694">RNA-binding</keyword>
<comment type="catalytic activity">
    <reaction evidence="9">
        <text>S-sulfanyl-L-cysteinyl-[protein] + uridine(34) in tRNA + AH2 + ATP = 2-thiouridine(34) in tRNA + L-cysteinyl-[protein] + A + AMP + diphosphate + H(+)</text>
        <dbReference type="Rhea" id="RHEA:47032"/>
        <dbReference type="Rhea" id="RHEA-COMP:10131"/>
        <dbReference type="Rhea" id="RHEA-COMP:11726"/>
        <dbReference type="Rhea" id="RHEA-COMP:11727"/>
        <dbReference type="Rhea" id="RHEA-COMP:11728"/>
        <dbReference type="ChEBI" id="CHEBI:13193"/>
        <dbReference type="ChEBI" id="CHEBI:15378"/>
        <dbReference type="ChEBI" id="CHEBI:17499"/>
        <dbReference type="ChEBI" id="CHEBI:29950"/>
        <dbReference type="ChEBI" id="CHEBI:30616"/>
        <dbReference type="ChEBI" id="CHEBI:33019"/>
        <dbReference type="ChEBI" id="CHEBI:61963"/>
        <dbReference type="ChEBI" id="CHEBI:65315"/>
        <dbReference type="ChEBI" id="CHEBI:87170"/>
        <dbReference type="ChEBI" id="CHEBI:456215"/>
        <dbReference type="EC" id="2.8.1.13"/>
    </reaction>
</comment>
<dbReference type="GO" id="GO:0005524">
    <property type="term" value="F:ATP binding"/>
    <property type="evidence" value="ECO:0007669"/>
    <property type="project" value="UniProtKB-KW"/>
</dbReference>
<dbReference type="FunFam" id="2.30.30.280:FF:000001">
    <property type="entry name" value="tRNA-specific 2-thiouridylase MnmA"/>
    <property type="match status" value="1"/>
</dbReference>
<evidence type="ECO:0000256" key="4">
    <source>
        <dbReference type="ARBA" id="ARBA00022694"/>
    </source>
</evidence>
<name>A0A7W5UML9_9BACT</name>
<keyword evidence="3 12" id="KW-0808">Transferase</keyword>
<dbReference type="Pfam" id="PF03054">
    <property type="entry name" value="tRNA_Me_trans"/>
    <property type="match status" value="1"/>
</dbReference>
<dbReference type="Pfam" id="PF20259">
    <property type="entry name" value="tRNA_Me_trans_M"/>
    <property type="match status" value="1"/>
</dbReference>
<proteinExistence type="predicted"/>
<dbReference type="InterPro" id="IPR004506">
    <property type="entry name" value="MnmA-like"/>
</dbReference>
<comment type="caution">
    <text evidence="12">The sequence shown here is derived from an EMBL/GenBank/DDBJ whole genome shotgun (WGS) entry which is preliminary data.</text>
</comment>
<dbReference type="SUPFAM" id="SSF52402">
    <property type="entry name" value="Adenine nucleotide alpha hydrolases-like"/>
    <property type="match status" value="1"/>
</dbReference>
<dbReference type="AlphaFoldDB" id="A0A7W5UML9"/>
<dbReference type="PANTHER" id="PTHR43052:SF1">
    <property type="entry name" value="TRNA-5-TAURINOMETHYLURIDINE 2-SULFURTRANSFERASE"/>
    <property type="match status" value="1"/>
</dbReference>
<keyword evidence="8" id="KW-1015">Disulfide bond</keyword>
<protein>
    <recommendedName>
        <fullName evidence="1">tRNA-uridine 2-sulfurtransferase</fullName>
        <ecNumber evidence="1">2.8.1.13</ecNumber>
    </recommendedName>
</protein>
<dbReference type="Proteomes" id="UP000541425">
    <property type="component" value="Unassembled WGS sequence"/>
</dbReference>
<dbReference type="Gene3D" id="2.40.30.10">
    <property type="entry name" value="Translation factors"/>
    <property type="match status" value="1"/>
</dbReference>
<dbReference type="NCBIfam" id="NF001138">
    <property type="entry name" value="PRK00143.1"/>
    <property type="match status" value="1"/>
</dbReference>
<keyword evidence="4" id="KW-0819">tRNA processing</keyword>
<evidence type="ECO:0000256" key="8">
    <source>
        <dbReference type="ARBA" id="ARBA00023157"/>
    </source>
</evidence>
<dbReference type="Gene3D" id="3.40.50.620">
    <property type="entry name" value="HUPs"/>
    <property type="match status" value="1"/>
</dbReference>
<evidence type="ECO:0000256" key="1">
    <source>
        <dbReference type="ARBA" id="ARBA00011949"/>
    </source>
</evidence>
<evidence type="ECO:0000256" key="5">
    <source>
        <dbReference type="ARBA" id="ARBA00022741"/>
    </source>
</evidence>
<evidence type="ECO:0000259" key="10">
    <source>
        <dbReference type="Pfam" id="PF20258"/>
    </source>
</evidence>
<keyword evidence="2" id="KW-0820">tRNA-binding</keyword>
<evidence type="ECO:0000256" key="2">
    <source>
        <dbReference type="ARBA" id="ARBA00022555"/>
    </source>
</evidence>
<feature type="domain" description="tRNA-specific 2-thiouridylase MnmA-like C-terminal" evidence="10">
    <location>
        <begin position="275"/>
        <end position="352"/>
    </location>
</feature>
<reference evidence="12 13" key="1">
    <citation type="submission" date="2020-08" db="EMBL/GenBank/DDBJ databases">
        <title>Genomic Encyclopedia of Type Strains, Phase IV (KMG-IV): sequencing the most valuable type-strain genomes for metagenomic binning, comparative biology and taxonomic classification.</title>
        <authorList>
            <person name="Goeker M."/>
        </authorList>
    </citation>
    <scope>NUCLEOTIDE SEQUENCE [LARGE SCALE GENOMIC DNA]</scope>
    <source>
        <strain evidence="12 13">DSM 22548</strain>
    </source>
</reference>
<organism evidence="12 13">
    <name type="scientific">Alloprevotella rava</name>
    <dbReference type="NCBI Taxonomy" id="671218"/>
    <lineage>
        <taxon>Bacteria</taxon>
        <taxon>Pseudomonadati</taxon>
        <taxon>Bacteroidota</taxon>
        <taxon>Bacteroidia</taxon>
        <taxon>Bacteroidales</taxon>
        <taxon>Prevotellaceae</taxon>
        <taxon>Alloprevotella</taxon>
    </lineage>
</organism>
<dbReference type="NCBIfam" id="TIGR00420">
    <property type="entry name" value="trmU"/>
    <property type="match status" value="1"/>
</dbReference>
<evidence type="ECO:0000256" key="6">
    <source>
        <dbReference type="ARBA" id="ARBA00022840"/>
    </source>
</evidence>
<dbReference type="Gene3D" id="2.30.30.280">
    <property type="entry name" value="Adenine nucleotide alpha hydrolases-like domains"/>
    <property type="match status" value="1"/>
</dbReference>
<dbReference type="InterPro" id="IPR046885">
    <property type="entry name" value="MnmA-like_C"/>
</dbReference>
<feature type="domain" description="tRNA-specific 2-thiouridylase MnmA-like central" evidence="11">
    <location>
        <begin position="205"/>
        <end position="264"/>
    </location>
</feature>
<dbReference type="GO" id="GO:0000049">
    <property type="term" value="F:tRNA binding"/>
    <property type="evidence" value="ECO:0007669"/>
    <property type="project" value="UniProtKB-KW"/>
</dbReference>
<gene>
    <name evidence="12" type="ORF">FHS60_001261</name>
</gene>
<evidence type="ECO:0000256" key="7">
    <source>
        <dbReference type="ARBA" id="ARBA00022884"/>
    </source>
</evidence>
<dbReference type="GO" id="GO:0103016">
    <property type="term" value="F:tRNA-uridine 2-sulfurtransferase activity"/>
    <property type="evidence" value="ECO:0007669"/>
    <property type="project" value="UniProtKB-EC"/>
</dbReference>
<dbReference type="InterPro" id="IPR014729">
    <property type="entry name" value="Rossmann-like_a/b/a_fold"/>
</dbReference>
<keyword evidence="5" id="KW-0547">Nucleotide-binding</keyword>
<dbReference type="Pfam" id="PF20258">
    <property type="entry name" value="tRNA_Me_trans_C"/>
    <property type="match status" value="1"/>
</dbReference>
<accession>A0A7W5UML9</accession>
<sequence length="356" mass="40178">MRYAGLISGGVDSAVAVHLMKEQGITPDLFYIKIGSGPEGEWDCSAEEDWEMASTVARKYGCRLDLIDLQKEYWEYVVGYIVDRLKAGLTPNSDVMCNKYIKFGVFEQRVGHEYDRVATGHYAQTERDADGNVWLTTSPDPVKDQTDFLAQLDNLGLRKIMFPIGHLLKEEVRDIAEREHLAPAHRHDSQGICFLGKIRFSELARKYLGEKEGLVVEKETGNIIGKHSGYWFFTIGQRKGLGFGGGPWYVVGKDIRRNIIYVSHGFQTQAAYGREFFVSQPNFLTLNPFAADGEYDITFKVRHTPEFTPGRLLVSRGRYKIVSAEDVQGIAPGQFACLYDAQHHRCYGSGEIAQSR</sequence>
<evidence type="ECO:0000256" key="9">
    <source>
        <dbReference type="ARBA" id="ARBA00051542"/>
    </source>
</evidence>
<evidence type="ECO:0000256" key="3">
    <source>
        <dbReference type="ARBA" id="ARBA00022679"/>
    </source>
</evidence>
<dbReference type="InterPro" id="IPR023382">
    <property type="entry name" value="MnmA-like_central_sf"/>
</dbReference>
<dbReference type="CDD" id="cd01998">
    <property type="entry name" value="MnmA_TRMU-like"/>
    <property type="match status" value="1"/>
</dbReference>
<dbReference type="InterPro" id="IPR051305">
    <property type="entry name" value="tRNA_2-thiouridylase_MnmA"/>
</dbReference>
<evidence type="ECO:0000313" key="13">
    <source>
        <dbReference type="Proteomes" id="UP000541425"/>
    </source>
</evidence>
<dbReference type="RefSeq" id="WP_183696334.1">
    <property type="nucleotide sequence ID" value="NZ_JACICA010000005.1"/>
</dbReference>
<evidence type="ECO:0000313" key="12">
    <source>
        <dbReference type="EMBL" id="MBB3702792.1"/>
    </source>
</evidence>